<protein>
    <submittedName>
        <fullName evidence="1">Uncharacterized protein</fullName>
    </submittedName>
</protein>
<keyword evidence="2" id="KW-1185">Reference proteome</keyword>
<dbReference type="GeneID" id="62154670"/>
<name>A0A9P5HZ11_9HELO</name>
<accession>A0A9P5HZ11</accession>
<reference evidence="1 2" key="1">
    <citation type="journal article" date="2020" name="Genome Biol. Evol.">
        <title>Comparative genomics of Sclerotiniaceae.</title>
        <authorList>
            <person name="Valero Jimenez C.A."/>
            <person name="Steentjes M."/>
            <person name="Scholten O.E."/>
            <person name="Van Kan J.A.L."/>
        </authorList>
    </citation>
    <scope>NUCLEOTIDE SEQUENCE [LARGE SCALE GENOMIC DNA]</scope>
    <source>
        <strain evidence="1 2">MUCL 94</strain>
    </source>
</reference>
<sequence length="130" mass="15254">MRINGSAVRVTAGDHRTTLQFLTSFATIEWFLEFHQTLSFYRFKHHSYAEINPSHLFGKSMKVELKLQEMYIMMKHSVYPKGRDSAWIERSLQRFVRAANRLKSRSTVVAMICAKEAKTFRDSENRNTTC</sequence>
<gene>
    <name evidence="1" type="ORF">EAE97_011082</name>
</gene>
<dbReference type="AlphaFoldDB" id="A0A9P5HZ11"/>
<comment type="caution">
    <text evidence="1">The sequence shown here is derived from an EMBL/GenBank/DDBJ whole genome shotgun (WGS) entry which is preliminary data.</text>
</comment>
<dbReference type="Proteomes" id="UP000710849">
    <property type="component" value="Unassembled WGS sequence"/>
</dbReference>
<organism evidence="1 2">
    <name type="scientific">Botrytis byssoidea</name>
    <dbReference type="NCBI Taxonomy" id="139641"/>
    <lineage>
        <taxon>Eukaryota</taxon>
        <taxon>Fungi</taxon>
        <taxon>Dikarya</taxon>
        <taxon>Ascomycota</taxon>
        <taxon>Pezizomycotina</taxon>
        <taxon>Leotiomycetes</taxon>
        <taxon>Helotiales</taxon>
        <taxon>Sclerotiniaceae</taxon>
        <taxon>Botrytis</taxon>
    </lineage>
</organism>
<evidence type="ECO:0000313" key="1">
    <source>
        <dbReference type="EMBL" id="KAF7922340.1"/>
    </source>
</evidence>
<dbReference type="EMBL" id="RCSW01000033">
    <property type="protein sequence ID" value="KAF7922340.1"/>
    <property type="molecule type" value="Genomic_DNA"/>
</dbReference>
<dbReference type="RefSeq" id="XP_038727524.1">
    <property type="nucleotide sequence ID" value="XM_038881597.1"/>
</dbReference>
<proteinExistence type="predicted"/>
<evidence type="ECO:0000313" key="2">
    <source>
        <dbReference type="Proteomes" id="UP000710849"/>
    </source>
</evidence>